<protein>
    <submittedName>
        <fullName evidence="1">Uncharacterized protein</fullName>
    </submittedName>
</protein>
<evidence type="ECO:0000313" key="1">
    <source>
        <dbReference type="EMBL" id="KKN10432.1"/>
    </source>
</evidence>
<dbReference type="EMBL" id="LAZR01004244">
    <property type="protein sequence ID" value="KKN10432.1"/>
    <property type="molecule type" value="Genomic_DNA"/>
</dbReference>
<accession>A0A0F9NEM5</accession>
<name>A0A0F9NEM5_9ZZZZ</name>
<dbReference type="AlphaFoldDB" id="A0A0F9NEM5"/>
<sequence>MRDKKNGLRIRVCHAQVGKKSEDIKRSDNNLKNEV</sequence>
<organism evidence="1">
    <name type="scientific">marine sediment metagenome</name>
    <dbReference type="NCBI Taxonomy" id="412755"/>
    <lineage>
        <taxon>unclassified sequences</taxon>
        <taxon>metagenomes</taxon>
        <taxon>ecological metagenomes</taxon>
    </lineage>
</organism>
<reference evidence="1" key="1">
    <citation type="journal article" date="2015" name="Nature">
        <title>Complex archaea that bridge the gap between prokaryotes and eukaryotes.</title>
        <authorList>
            <person name="Spang A."/>
            <person name="Saw J.H."/>
            <person name="Jorgensen S.L."/>
            <person name="Zaremba-Niedzwiedzka K."/>
            <person name="Martijn J."/>
            <person name="Lind A.E."/>
            <person name="van Eijk R."/>
            <person name="Schleper C."/>
            <person name="Guy L."/>
            <person name="Ettema T.J."/>
        </authorList>
    </citation>
    <scope>NUCLEOTIDE SEQUENCE</scope>
</reference>
<comment type="caution">
    <text evidence="1">The sequence shown here is derived from an EMBL/GenBank/DDBJ whole genome shotgun (WGS) entry which is preliminary data.</text>
</comment>
<gene>
    <name evidence="1" type="ORF">LCGC14_1036620</name>
</gene>
<proteinExistence type="predicted"/>